<dbReference type="InterPro" id="IPR036515">
    <property type="entry name" value="Transposase_17_sf"/>
</dbReference>
<dbReference type="Gene3D" id="3.30.70.1290">
    <property type="entry name" value="Transposase IS200-like"/>
    <property type="match status" value="1"/>
</dbReference>
<dbReference type="PANTHER" id="PTHR34322:SF2">
    <property type="entry name" value="TRANSPOSASE IS200-LIKE DOMAIN-CONTAINING PROTEIN"/>
    <property type="match status" value="1"/>
</dbReference>
<dbReference type="SMART" id="SM01321">
    <property type="entry name" value="Y1_Tnp"/>
    <property type="match status" value="1"/>
</dbReference>
<dbReference type="PANTHER" id="PTHR34322">
    <property type="entry name" value="TRANSPOSASE, Y1_TNP DOMAIN-CONTAINING"/>
    <property type="match status" value="1"/>
</dbReference>
<proteinExistence type="predicted"/>
<sequence length="239" mass="28115">MRKIKFEIGKTYHVYNQGVNKCNIFLTDADRWRFLQGMYLFNDENSSLSALYQIEKENKGRINFTLLKNFIEKNKDSRKLLVEINADCLMPNHFHLILKEIKEDGISRYMQKLGSGYANYFNKKHGRVGSLFRGPFKAIAIKDDFYLQYLLVYLNVINPGQLIEPELKEKGVVDIEKVMNFAEEFSFSTNLDYLGNRDSVIINKGIFKEYFPTPQDYKKFARDILESKKYGLAEKFFLE</sequence>
<dbReference type="AlphaFoldDB" id="A0A1G2DYI9"/>
<dbReference type="Pfam" id="PF01797">
    <property type="entry name" value="Y1_Tnp"/>
    <property type="match status" value="1"/>
</dbReference>
<dbReference type="GO" id="GO:0006313">
    <property type="term" value="P:DNA transposition"/>
    <property type="evidence" value="ECO:0007669"/>
    <property type="project" value="InterPro"/>
</dbReference>
<protein>
    <recommendedName>
        <fullName evidence="1">Transposase IS200-like domain-containing protein</fullName>
    </recommendedName>
</protein>
<organism evidence="2 3">
    <name type="scientific">Candidatus Nealsonbacteria bacterium RBG_13_37_56</name>
    <dbReference type="NCBI Taxonomy" id="1801661"/>
    <lineage>
        <taxon>Bacteria</taxon>
        <taxon>Candidatus Nealsoniibacteriota</taxon>
    </lineage>
</organism>
<dbReference type="Proteomes" id="UP000178893">
    <property type="component" value="Unassembled WGS sequence"/>
</dbReference>
<dbReference type="SUPFAM" id="SSF143422">
    <property type="entry name" value="Transposase IS200-like"/>
    <property type="match status" value="1"/>
</dbReference>
<dbReference type="InterPro" id="IPR002686">
    <property type="entry name" value="Transposase_17"/>
</dbReference>
<comment type="caution">
    <text evidence="2">The sequence shown here is derived from an EMBL/GenBank/DDBJ whole genome shotgun (WGS) entry which is preliminary data.</text>
</comment>
<gene>
    <name evidence="2" type="ORF">A2V72_01835</name>
</gene>
<dbReference type="EMBL" id="MHLW01000014">
    <property type="protein sequence ID" value="OGZ18141.1"/>
    <property type="molecule type" value="Genomic_DNA"/>
</dbReference>
<reference evidence="2 3" key="1">
    <citation type="journal article" date="2016" name="Nat. Commun.">
        <title>Thousands of microbial genomes shed light on interconnected biogeochemical processes in an aquifer system.</title>
        <authorList>
            <person name="Anantharaman K."/>
            <person name="Brown C.T."/>
            <person name="Hug L.A."/>
            <person name="Sharon I."/>
            <person name="Castelle C.J."/>
            <person name="Probst A.J."/>
            <person name="Thomas B.C."/>
            <person name="Singh A."/>
            <person name="Wilkins M.J."/>
            <person name="Karaoz U."/>
            <person name="Brodie E.L."/>
            <person name="Williams K.H."/>
            <person name="Hubbard S.S."/>
            <person name="Banfield J.F."/>
        </authorList>
    </citation>
    <scope>NUCLEOTIDE SEQUENCE [LARGE SCALE GENOMIC DNA]</scope>
</reference>
<evidence type="ECO:0000313" key="2">
    <source>
        <dbReference type="EMBL" id="OGZ18141.1"/>
    </source>
</evidence>
<feature type="domain" description="Transposase IS200-like" evidence="1">
    <location>
        <begin position="7"/>
        <end position="155"/>
    </location>
</feature>
<dbReference type="GO" id="GO:0004803">
    <property type="term" value="F:transposase activity"/>
    <property type="evidence" value="ECO:0007669"/>
    <property type="project" value="InterPro"/>
</dbReference>
<evidence type="ECO:0000313" key="3">
    <source>
        <dbReference type="Proteomes" id="UP000178893"/>
    </source>
</evidence>
<evidence type="ECO:0000259" key="1">
    <source>
        <dbReference type="SMART" id="SM01321"/>
    </source>
</evidence>
<accession>A0A1G2DYI9</accession>
<name>A0A1G2DYI9_9BACT</name>
<dbReference type="GO" id="GO:0003677">
    <property type="term" value="F:DNA binding"/>
    <property type="evidence" value="ECO:0007669"/>
    <property type="project" value="InterPro"/>
</dbReference>